<dbReference type="PANTHER" id="PTHR43124">
    <property type="entry name" value="PURINE EFFLUX PUMP PBUE"/>
    <property type="match status" value="1"/>
</dbReference>
<evidence type="ECO:0000313" key="9">
    <source>
        <dbReference type="Proteomes" id="UP000241426"/>
    </source>
</evidence>
<dbReference type="GO" id="GO:0005886">
    <property type="term" value="C:plasma membrane"/>
    <property type="evidence" value="ECO:0007669"/>
    <property type="project" value="UniProtKB-SubCell"/>
</dbReference>
<keyword evidence="5 6" id="KW-0472">Membrane</keyword>
<dbReference type="RefSeq" id="WP_107289238.1">
    <property type="nucleotide sequence ID" value="NZ_PYNF01000003.1"/>
</dbReference>
<feature type="transmembrane region" description="Helical" evidence="6">
    <location>
        <begin position="267"/>
        <end position="284"/>
    </location>
</feature>
<evidence type="ECO:0000256" key="6">
    <source>
        <dbReference type="SAM" id="Phobius"/>
    </source>
</evidence>
<evidence type="ECO:0000259" key="7">
    <source>
        <dbReference type="PROSITE" id="PS50850"/>
    </source>
</evidence>
<proteinExistence type="predicted"/>
<feature type="transmembrane region" description="Helical" evidence="6">
    <location>
        <begin position="159"/>
        <end position="181"/>
    </location>
</feature>
<dbReference type="EMBL" id="PYNF01000003">
    <property type="protein sequence ID" value="PSV00608.1"/>
    <property type="molecule type" value="Genomic_DNA"/>
</dbReference>
<dbReference type="InterPro" id="IPR011701">
    <property type="entry name" value="MFS"/>
</dbReference>
<evidence type="ECO:0000256" key="2">
    <source>
        <dbReference type="ARBA" id="ARBA00022475"/>
    </source>
</evidence>
<dbReference type="AlphaFoldDB" id="A0A2T3KLM2"/>
<evidence type="ECO:0000256" key="5">
    <source>
        <dbReference type="ARBA" id="ARBA00023136"/>
    </source>
</evidence>
<keyword evidence="4 6" id="KW-1133">Transmembrane helix</keyword>
<dbReference type="InterPro" id="IPR050189">
    <property type="entry name" value="MFS_Efflux_Transporters"/>
</dbReference>
<feature type="transmembrane region" description="Helical" evidence="6">
    <location>
        <begin position="356"/>
        <end position="378"/>
    </location>
</feature>
<feature type="transmembrane region" description="Helical" evidence="6">
    <location>
        <begin position="129"/>
        <end position="153"/>
    </location>
</feature>
<feature type="transmembrane region" description="Helical" evidence="6">
    <location>
        <begin position="235"/>
        <end position="258"/>
    </location>
</feature>
<feature type="transmembrane region" description="Helical" evidence="6">
    <location>
        <begin position="202"/>
        <end position="223"/>
    </location>
</feature>
<accession>A0A2T3KLM2</accession>
<protein>
    <submittedName>
        <fullName evidence="8">MFS transporter</fullName>
    </submittedName>
</protein>
<comment type="subcellular location">
    <subcellularLocation>
        <location evidence="1">Cell membrane</location>
        <topology evidence="1">Multi-pass membrane protein</topology>
    </subcellularLocation>
</comment>
<feature type="transmembrane region" description="Helical" evidence="6">
    <location>
        <begin position="70"/>
        <end position="88"/>
    </location>
</feature>
<gene>
    <name evidence="8" type="ORF">C9J27_05585</name>
</gene>
<organism evidence="8 9">
    <name type="scientific">Photobacterium kishitanii</name>
    <dbReference type="NCBI Taxonomy" id="318456"/>
    <lineage>
        <taxon>Bacteria</taxon>
        <taxon>Pseudomonadati</taxon>
        <taxon>Pseudomonadota</taxon>
        <taxon>Gammaproteobacteria</taxon>
        <taxon>Vibrionales</taxon>
        <taxon>Vibrionaceae</taxon>
        <taxon>Photobacterium</taxon>
    </lineage>
</organism>
<dbReference type="Proteomes" id="UP000241426">
    <property type="component" value="Unassembled WGS sequence"/>
</dbReference>
<feature type="transmembrane region" description="Helical" evidence="6">
    <location>
        <begin position="290"/>
        <end position="307"/>
    </location>
</feature>
<dbReference type="GO" id="GO:0022857">
    <property type="term" value="F:transmembrane transporter activity"/>
    <property type="evidence" value="ECO:0007669"/>
    <property type="project" value="InterPro"/>
</dbReference>
<dbReference type="CDD" id="cd17324">
    <property type="entry name" value="MFS_NepI_like"/>
    <property type="match status" value="1"/>
</dbReference>
<feature type="domain" description="Major facilitator superfamily (MFS) profile" evidence="7">
    <location>
        <begin position="5"/>
        <end position="381"/>
    </location>
</feature>
<dbReference type="Gene3D" id="1.20.1250.20">
    <property type="entry name" value="MFS general substrate transporter like domains"/>
    <property type="match status" value="1"/>
</dbReference>
<dbReference type="PROSITE" id="PS50850">
    <property type="entry name" value="MFS"/>
    <property type="match status" value="1"/>
</dbReference>
<keyword evidence="2" id="KW-1003">Cell membrane</keyword>
<evidence type="ECO:0000256" key="1">
    <source>
        <dbReference type="ARBA" id="ARBA00004651"/>
    </source>
</evidence>
<evidence type="ECO:0000256" key="4">
    <source>
        <dbReference type="ARBA" id="ARBA00022989"/>
    </source>
</evidence>
<evidence type="ECO:0000256" key="3">
    <source>
        <dbReference type="ARBA" id="ARBA00022692"/>
    </source>
</evidence>
<dbReference type="InterPro" id="IPR020846">
    <property type="entry name" value="MFS_dom"/>
</dbReference>
<dbReference type="SUPFAM" id="SSF103473">
    <property type="entry name" value="MFS general substrate transporter"/>
    <property type="match status" value="1"/>
</dbReference>
<feature type="transmembrane region" description="Helical" evidence="6">
    <location>
        <begin position="94"/>
        <end position="117"/>
    </location>
</feature>
<keyword evidence="3 6" id="KW-0812">Transmembrane</keyword>
<evidence type="ECO:0000313" key="8">
    <source>
        <dbReference type="EMBL" id="PSV00608.1"/>
    </source>
</evidence>
<reference evidence="8 9" key="1">
    <citation type="submission" date="2018-01" db="EMBL/GenBank/DDBJ databases">
        <title>Whole genome sequencing of Histamine producing bacteria.</title>
        <authorList>
            <person name="Butler K."/>
        </authorList>
    </citation>
    <scope>NUCLEOTIDE SEQUENCE [LARGE SCALE GENOMIC DNA]</scope>
    <source>
        <strain evidence="8 9">FS-7.2</strain>
    </source>
</reference>
<comment type="caution">
    <text evidence="8">The sequence shown here is derived from an EMBL/GenBank/DDBJ whole genome shotgun (WGS) entry which is preliminary data.</text>
</comment>
<dbReference type="Pfam" id="PF07690">
    <property type="entry name" value="MFS_1"/>
    <property type="match status" value="1"/>
</dbReference>
<name>A0A2T3KLM2_9GAMM</name>
<sequence length="384" mass="41362">MKYKNLFFLSLGMFALGFDAYIIAGLIPEVSADFHTSYAITGQAVTVFTLCYAISAPLLTVFLSKKNAKFSLILALIIFSLANFLSALTTDLTFFFICRALAGVGAGLFAPIALSSATQLCDTSMRGRALGFTLGGMSCGTVIGVPAGLYLSHLFNWELALILVSLIGLFALIGITLKMPVIPTLKQSTIKERFNIFTNIKVTNVVIVTFLTALASLGLYTYVAPLIHSFDNNASLIPFLWFWGVGGLVGSFAIGYIIDWSKKPKHVLVWVLITLALSYLLLLFSLEHSVTYLAMISMFLWGAMGWASMAPQQHILVELSPNNTNTTLGLNSSLNYLGGAVGAMSGGLLLTTQNYVYLPLAACGITIISLLLHAALTFKSNSVN</sequence>
<feature type="transmembrane region" description="Helical" evidence="6">
    <location>
        <begin position="40"/>
        <end position="63"/>
    </location>
</feature>
<dbReference type="PANTHER" id="PTHR43124:SF10">
    <property type="entry name" value="PURINE EFFLUX PUMP PBUE"/>
    <property type="match status" value="1"/>
</dbReference>
<feature type="transmembrane region" description="Helical" evidence="6">
    <location>
        <begin position="328"/>
        <end position="350"/>
    </location>
</feature>
<dbReference type="InterPro" id="IPR036259">
    <property type="entry name" value="MFS_trans_sf"/>
</dbReference>